<sequence>MAIIPQALGQTVVEPAQAFIDTHPKTSNFGSEFNERRSPIDPAKAFTNYLGRVHKKYKDMDTANIENLVNRLLQEQEQTFLNFVREETSLRDTFINRLFEAKTPLGEVLQELQNSQESPNRKLLSKEIFRQAEKEVGELTKKEVALVTEKESRKQITNEIPSILKRQTIVGKIGPEFQVNSYTANDQEFSSVASLSNGDFVVTWMSNGQDGDLLGVYGQIFNADGTKSGSEFQVNTYTTSYQANPSVASLNNSKFVVTWDSYLQDGDLFGVYGQIFNADGTKNGAEFPVNTYTVEWQGYSSVASLSNGQFVVTWRSWYQDGNQYGIYGQVFNADGTKSGSEFQVNTYT</sequence>
<dbReference type="AlphaFoldDB" id="A0A0F8XAV4"/>
<dbReference type="EMBL" id="LAZR01060326">
    <property type="protein sequence ID" value="KKK65923.1"/>
    <property type="molecule type" value="Genomic_DNA"/>
</dbReference>
<evidence type="ECO:0000313" key="1">
    <source>
        <dbReference type="EMBL" id="KKK65923.1"/>
    </source>
</evidence>
<gene>
    <name evidence="1" type="ORF">LCGC14_2969260</name>
</gene>
<proteinExistence type="predicted"/>
<name>A0A0F8XAV4_9ZZZZ</name>
<reference evidence="1" key="1">
    <citation type="journal article" date="2015" name="Nature">
        <title>Complex archaea that bridge the gap between prokaryotes and eukaryotes.</title>
        <authorList>
            <person name="Spang A."/>
            <person name="Saw J.H."/>
            <person name="Jorgensen S.L."/>
            <person name="Zaremba-Niedzwiedzka K."/>
            <person name="Martijn J."/>
            <person name="Lind A.E."/>
            <person name="van Eijk R."/>
            <person name="Schleper C."/>
            <person name="Guy L."/>
            <person name="Ettema T.J."/>
        </authorList>
    </citation>
    <scope>NUCLEOTIDE SEQUENCE</scope>
</reference>
<feature type="non-terminal residue" evidence="1">
    <location>
        <position position="348"/>
    </location>
</feature>
<comment type="caution">
    <text evidence="1">The sequence shown here is derived from an EMBL/GenBank/DDBJ whole genome shotgun (WGS) entry which is preliminary data.</text>
</comment>
<accession>A0A0F8XAV4</accession>
<protein>
    <submittedName>
        <fullName evidence="1">Uncharacterized protein</fullName>
    </submittedName>
</protein>
<organism evidence="1">
    <name type="scientific">marine sediment metagenome</name>
    <dbReference type="NCBI Taxonomy" id="412755"/>
    <lineage>
        <taxon>unclassified sequences</taxon>
        <taxon>metagenomes</taxon>
        <taxon>ecological metagenomes</taxon>
    </lineage>
</organism>